<keyword evidence="11" id="KW-1185">Reference proteome</keyword>
<keyword evidence="3 7" id="KW-0479">Metal-binding</keyword>
<feature type="binding site" evidence="7">
    <location>
        <position position="7"/>
    </location>
    <ligand>
        <name>Mg(2+)</name>
        <dbReference type="ChEBI" id="CHEBI:18420"/>
        <label>1</label>
    </ligand>
</feature>
<dbReference type="InterPro" id="IPR005135">
    <property type="entry name" value="Endo/exonuclease/phosphatase"/>
</dbReference>
<feature type="domain" description="Endonuclease/exonuclease/phosphatase" evidence="9">
    <location>
        <begin position="4"/>
        <end position="246"/>
    </location>
</feature>
<dbReference type="GO" id="GO:0006281">
    <property type="term" value="P:DNA repair"/>
    <property type="evidence" value="ECO:0007669"/>
    <property type="project" value="InterPro"/>
</dbReference>
<proteinExistence type="inferred from homology"/>
<dbReference type="Gene3D" id="3.60.10.10">
    <property type="entry name" value="Endonuclease/exonuclease/phosphatase"/>
    <property type="match status" value="1"/>
</dbReference>
<comment type="similarity">
    <text evidence="2">Belongs to the DNA repair enzymes AP/ExoA family.</text>
</comment>
<reference evidence="10" key="1">
    <citation type="submission" date="2016-10" db="EMBL/GenBank/DDBJ databases">
        <authorList>
            <person name="de Groot N.N."/>
        </authorList>
    </citation>
    <scope>NUCLEOTIDE SEQUENCE [LARGE SCALE GENOMIC DNA]</scope>
    <source>
        <strain evidence="10">DSM 4180</strain>
    </source>
</reference>
<feature type="active site" description="Proton acceptor" evidence="6">
    <location>
        <position position="246"/>
    </location>
</feature>
<evidence type="ECO:0000256" key="8">
    <source>
        <dbReference type="PIRSR" id="PIRSR604808-3"/>
    </source>
</evidence>
<feature type="binding site" evidence="7">
    <location>
        <position position="245"/>
    </location>
    <ligand>
        <name>Mg(2+)</name>
        <dbReference type="ChEBI" id="CHEBI:18420"/>
        <label>1</label>
    </ligand>
</feature>
<dbReference type="InterPro" id="IPR020847">
    <property type="entry name" value="AP_endonuclease_F1_BS"/>
</dbReference>
<evidence type="ECO:0000259" key="9">
    <source>
        <dbReference type="Pfam" id="PF03372"/>
    </source>
</evidence>
<dbReference type="InterPro" id="IPR004808">
    <property type="entry name" value="AP_endonuc_1"/>
</dbReference>
<dbReference type="Proteomes" id="UP000199556">
    <property type="component" value="Unassembled WGS sequence"/>
</dbReference>
<dbReference type="Pfam" id="PF03372">
    <property type="entry name" value="Exo_endo_phos"/>
    <property type="match status" value="1"/>
</dbReference>
<feature type="binding site" evidence="7">
    <location>
        <position position="147"/>
    </location>
    <ligand>
        <name>Mg(2+)</name>
        <dbReference type="ChEBI" id="CHEBI:18420"/>
        <label>1</label>
    </ligand>
</feature>
<accession>A0A1I4R053</accession>
<dbReference type="GO" id="GO:0004519">
    <property type="term" value="F:endonuclease activity"/>
    <property type="evidence" value="ECO:0007669"/>
    <property type="project" value="InterPro"/>
</dbReference>
<dbReference type="NCBIfam" id="TIGR00633">
    <property type="entry name" value="xth"/>
    <property type="match status" value="1"/>
</dbReference>
<dbReference type="GO" id="GO:0008311">
    <property type="term" value="F:double-stranded DNA 3'-5' DNA exonuclease activity"/>
    <property type="evidence" value="ECO:0007669"/>
    <property type="project" value="InterPro"/>
</dbReference>
<dbReference type="SUPFAM" id="SSF56219">
    <property type="entry name" value="DNase I-like"/>
    <property type="match status" value="1"/>
</dbReference>
<dbReference type="InterPro" id="IPR036691">
    <property type="entry name" value="Endo/exonu/phosph_ase_sf"/>
</dbReference>
<evidence type="ECO:0000256" key="7">
    <source>
        <dbReference type="PIRSR" id="PIRSR604808-2"/>
    </source>
</evidence>
<dbReference type="PROSITE" id="PS00728">
    <property type="entry name" value="AP_NUCLEASE_F1_3"/>
    <property type="match status" value="1"/>
</dbReference>
<dbReference type="GO" id="GO:0003677">
    <property type="term" value="F:DNA binding"/>
    <property type="evidence" value="ECO:0007669"/>
    <property type="project" value="InterPro"/>
</dbReference>
<organism evidence="10 11">
    <name type="scientific">Ectothiorhodospira mobilis</name>
    <dbReference type="NCBI Taxonomy" id="195064"/>
    <lineage>
        <taxon>Bacteria</taxon>
        <taxon>Pseudomonadati</taxon>
        <taxon>Pseudomonadota</taxon>
        <taxon>Gammaproteobacteria</taxon>
        <taxon>Chromatiales</taxon>
        <taxon>Ectothiorhodospiraceae</taxon>
        <taxon>Ectothiorhodospira</taxon>
    </lineage>
</organism>
<feature type="site" description="Important for catalytic activity" evidence="8">
    <location>
        <position position="216"/>
    </location>
</feature>
<feature type="binding site" evidence="7">
    <location>
        <position position="246"/>
    </location>
    <ligand>
        <name>Mg(2+)</name>
        <dbReference type="ChEBI" id="CHEBI:18420"/>
        <label>1</label>
    </ligand>
</feature>
<evidence type="ECO:0000256" key="1">
    <source>
        <dbReference type="ARBA" id="ARBA00001936"/>
    </source>
</evidence>
<gene>
    <name evidence="10" type="ORF">SAMN05421721_10645</name>
</gene>
<feature type="binding site" evidence="7">
    <location>
        <position position="34"/>
    </location>
    <ligand>
        <name>Mg(2+)</name>
        <dbReference type="ChEBI" id="CHEBI:18420"/>
        <label>1</label>
    </ligand>
</feature>
<dbReference type="EMBL" id="FOUO01000006">
    <property type="protein sequence ID" value="SFM45702.1"/>
    <property type="molecule type" value="Genomic_DNA"/>
</dbReference>
<dbReference type="NCBIfam" id="TIGR00195">
    <property type="entry name" value="exoDNase_III"/>
    <property type="match status" value="1"/>
</dbReference>
<keyword evidence="7" id="KW-0464">Manganese</keyword>
<evidence type="ECO:0000256" key="2">
    <source>
        <dbReference type="ARBA" id="ARBA00007092"/>
    </source>
</evidence>
<keyword evidence="4" id="KW-0378">Hydrolase</keyword>
<keyword evidence="5 7" id="KW-0460">Magnesium</keyword>
<dbReference type="InterPro" id="IPR020848">
    <property type="entry name" value="AP_endonuclease_F1_CS"/>
</dbReference>
<dbReference type="RefSeq" id="WP_090484564.1">
    <property type="nucleotide sequence ID" value="NZ_FOUO01000006.1"/>
</dbReference>
<dbReference type="STRING" id="195064.SAMN05421721_10645"/>
<comment type="cofactor">
    <cofactor evidence="1">
        <name>Mn(2+)</name>
        <dbReference type="ChEBI" id="CHEBI:29035"/>
    </cofactor>
</comment>
<comment type="cofactor">
    <cofactor evidence="7">
        <name>Mg(2+)</name>
        <dbReference type="ChEBI" id="CHEBI:18420"/>
    </cofactor>
    <cofactor evidence="7">
        <name>Mn(2+)</name>
        <dbReference type="ChEBI" id="CHEBI:29035"/>
    </cofactor>
    <text evidence="7">Probably binds two magnesium or manganese ions per subunit.</text>
</comment>
<dbReference type="PANTHER" id="PTHR43250:SF2">
    <property type="entry name" value="EXODEOXYRIBONUCLEASE III"/>
    <property type="match status" value="1"/>
</dbReference>
<dbReference type="PROSITE" id="PS00726">
    <property type="entry name" value="AP_NUCLEASE_F1_1"/>
    <property type="match status" value="1"/>
</dbReference>
<evidence type="ECO:0000313" key="10">
    <source>
        <dbReference type="EMBL" id="SFM45702.1"/>
    </source>
</evidence>
<feature type="site" description="Interaction with DNA substrate" evidence="8">
    <location>
        <position position="246"/>
    </location>
</feature>
<feature type="active site" description="Proton donor/acceptor" evidence="6">
    <location>
        <position position="145"/>
    </location>
</feature>
<dbReference type="PROSITE" id="PS51435">
    <property type="entry name" value="AP_NUCLEASE_F1_4"/>
    <property type="match status" value="1"/>
</dbReference>
<sequence>MRIATWNVNSLKVRLPQVLDWLGEQQPDILALQETKMKDEAFPAGVFREMGYHALHSGQPTYNGVALLSREAPLDAVTDPPGLDCTQRRLLAASIQGVRVVNLYVVNGAEVGSEKYAFKLDWLRRVRDFLEAERERHGSLVVLGDFNIAPEDRDVHDPEAWHERILCSTPERQALKAIQDLGLSDVFRRFQQPEGQYSWWDYRAAGFRRNRGLRIDLILASEPLAMRCTRAWIDVAPRRLERPSDHAPVVAEFQE</sequence>
<dbReference type="InterPro" id="IPR037493">
    <property type="entry name" value="ExoIII-like"/>
</dbReference>
<evidence type="ECO:0000256" key="3">
    <source>
        <dbReference type="ARBA" id="ARBA00022723"/>
    </source>
</evidence>
<dbReference type="AlphaFoldDB" id="A0A1I4R053"/>
<evidence type="ECO:0000313" key="11">
    <source>
        <dbReference type="Proteomes" id="UP000199556"/>
    </source>
</evidence>
<evidence type="ECO:0000256" key="6">
    <source>
        <dbReference type="PIRSR" id="PIRSR604808-1"/>
    </source>
</evidence>
<name>A0A1I4R053_ECTMO</name>
<feature type="active site" evidence="6">
    <location>
        <position position="104"/>
    </location>
</feature>
<dbReference type="CDD" id="cd09086">
    <property type="entry name" value="ExoIII-like_AP-endo"/>
    <property type="match status" value="1"/>
</dbReference>
<evidence type="ECO:0000256" key="5">
    <source>
        <dbReference type="ARBA" id="ARBA00022842"/>
    </source>
</evidence>
<dbReference type="GO" id="GO:0046872">
    <property type="term" value="F:metal ion binding"/>
    <property type="evidence" value="ECO:0007669"/>
    <property type="project" value="UniProtKB-KW"/>
</dbReference>
<dbReference type="OrthoDB" id="9803914at2"/>
<feature type="binding site" evidence="7">
    <location>
        <position position="145"/>
    </location>
    <ligand>
        <name>Mg(2+)</name>
        <dbReference type="ChEBI" id="CHEBI:18420"/>
        <label>1</label>
    </ligand>
</feature>
<feature type="site" description="Transition state stabilizer" evidence="8">
    <location>
        <position position="147"/>
    </location>
</feature>
<evidence type="ECO:0000256" key="4">
    <source>
        <dbReference type="ARBA" id="ARBA00022801"/>
    </source>
</evidence>
<dbReference type="PANTHER" id="PTHR43250">
    <property type="entry name" value="EXODEOXYRIBONUCLEASE III"/>
    <property type="match status" value="1"/>
</dbReference>
<protein>
    <submittedName>
        <fullName evidence="10">Exodeoxyribonuclease III</fullName>
    </submittedName>
</protein>